<dbReference type="Proteomes" id="UP001176941">
    <property type="component" value="Chromosome 26"/>
</dbReference>
<protein>
    <submittedName>
        <fullName evidence="2">Uncharacterized protein</fullName>
    </submittedName>
</protein>
<reference evidence="2" key="1">
    <citation type="submission" date="2023-04" db="EMBL/GenBank/DDBJ databases">
        <authorList>
            <consortium name="ELIXIR-Norway"/>
        </authorList>
    </citation>
    <scope>NUCLEOTIDE SEQUENCE [LARGE SCALE GENOMIC DNA]</scope>
</reference>
<name>A0ABN8Z2I6_RANTA</name>
<evidence type="ECO:0000313" key="2">
    <source>
        <dbReference type="EMBL" id="CAI9167037.1"/>
    </source>
</evidence>
<feature type="region of interest" description="Disordered" evidence="1">
    <location>
        <begin position="1"/>
        <end position="40"/>
    </location>
</feature>
<dbReference type="EMBL" id="OX459962">
    <property type="protein sequence ID" value="CAI9167037.1"/>
    <property type="molecule type" value="Genomic_DNA"/>
</dbReference>
<proteinExistence type="predicted"/>
<gene>
    <name evidence="2" type="ORF">MRATA1EN1_LOCUS15999</name>
</gene>
<evidence type="ECO:0000313" key="3">
    <source>
        <dbReference type="Proteomes" id="UP001176941"/>
    </source>
</evidence>
<evidence type="ECO:0000256" key="1">
    <source>
        <dbReference type="SAM" id="MobiDB-lite"/>
    </source>
</evidence>
<keyword evidence="3" id="KW-1185">Reference proteome</keyword>
<accession>A0ABN8Z2I6</accession>
<sequence length="73" mass="7489">MASWGLGNNGKLPLIPGASGRIRGPKGLPETLGQGDLKLPSPRAAIATPRARGGYLLMQIGNLEGERGPGEAE</sequence>
<organism evidence="2 3">
    <name type="scientific">Rangifer tarandus platyrhynchus</name>
    <name type="common">Svalbard reindeer</name>
    <dbReference type="NCBI Taxonomy" id="3082113"/>
    <lineage>
        <taxon>Eukaryota</taxon>
        <taxon>Metazoa</taxon>
        <taxon>Chordata</taxon>
        <taxon>Craniata</taxon>
        <taxon>Vertebrata</taxon>
        <taxon>Euteleostomi</taxon>
        <taxon>Mammalia</taxon>
        <taxon>Eutheria</taxon>
        <taxon>Laurasiatheria</taxon>
        <taxon>Artiodactyla</taxon>
        <taxon>Ruminantia</taxon>
        <taxon>Pecora</taxon>
        <taxon>Cervidae</taxon>
        <taxon>Odocoileinae</taxon>
        <taxon>Rangifer</taxon>
    </lineage>
</organism>